<name>A0A1L3FFE6_BRAJP</name>
<dbReference type="EMBL" id="CP017637">
    <property type="protein sequence ID" value="APG12035.1"/>
    <property type="molecule type" value="Genomic_DNA"/>
</dbReference>
<gene>
    <name evidence="1" type="ORF">BKD09_27230</name>
</gene>
<proteinExistence type="predicted"/>
<protein>
    <recommendedName>
        <fullName evidence="3">TnsA endonuclease N-terminal domain-containing protein</fullName>
    </recommendedName>
</protein>
<accession>A0A1L3FFE6</accession>
<dbReference type="Proteomes" id="UP000181962">
    <property type="component" value="Chromosome"/>
</dbReference>
<reference evidence="1 2" key="1">
    <citation type="submission" date="2016-11" db="EMBL/GenBank/DDBJ databases">
        <title>Complete Genome Sequence of Bradyrhizobium sp. strain J5, an isolated from soybean nodule in Hokkaido.</title>
        <authorList>
            <person name="Kanehara K."/>
        </authorList>
    </citation>
    <scope>NUCLEOTIDE SEQUENCE [LARGE SCALE GENOMIC DNA]</scope>
    <source>
        <strain evidence="1 2">J5</strain>
    </source>
</reference>
<evidence type="ECO:0000313" key="1">
    <source>
        <dbReference type="EMBL" id="APG12035.1"/>
    </source>
</evidence>
<dbReference type="RefSeq" id="WP_071913988.1">
    <property type="nucleotide sequence ID" value="NZ_CP017637.1"/>
</dbReference>
<organism evidence="1 2">
    <name type="scientific">Bradyrhizobium japonicum</name>
    <dbReference type="NCBI Taxonomy" id="375"/>
    <lineage>
        <taxon>Bacteria</taxon>
        <taxon>Pseudomonadati</taxon>
        <taxon>Pseudomonadota</taxon>
        <taxon>Alphaproteobacteria</taxon>
        <taxon>Hyphomicrobiales</taxon>
        <taxon>Nitrobacteraceae</taxon>
        <taxon>Bradyrhizobium</taxon>
    </lineage>
</organism>
<sequence length="281" mass="31365">MYHVITDADRYPADIGSIIPRSMIVRGGGAKNFITIKLSDELKLHRRADFGRVRQPVNGRRGFKTAKFHSLKGDGKPLVMCESWVGERWMNGYFEICPSIAAYWDQRFIVEIHDDAGPCWTVPDTLLKGNDGTFAFSEGKTCLVLTVLPDGSKKLEYGLPTTTHAKLLRIQNAFDRAGHVYQVFDQAWCAHPIRVANIKTVLSAVRKLPFGGAERLAIEPSLTRNDLTVGECARAFADRGDCPEEWVCAAMGRGLLEIDIDRPIDRASRVSRPSAPFWSSK</sequence>
<evidence type="ECO:0008006" key="3">
    <source>
        <dbReference type="Google" id="ProtNLM"/>
    </source>
</evidence>
<evidence type="ECO:0000313" key="2">
    <source>
        <dbReference type="Proteomes" id="UP000181962"/>
    </source>
</evidence>
<dbReference type="AlphaFoldDB" id="A0A1L3FFE6"/>